<dbReference type="PANTHER" id="PTHR11351">
    <property type="entry name" value="ACYL-COA DESATURASE"/>
    <property type="match status" value="1"/>
</dbReference>
<comment type="domain">
    <text evidence="12">The histidine box domains are involved in binding the catalytic metal ions.</text>
</comment>
<dbReference type="GO" id="GO:0006636">
    <property type="term" value="P:unsaturated fatty acid biosynthetic process"/>
    <property type="evidence" value="ECO:0007669"/>
    <property type="project" value="TreeGrafter"/>
</dbReference>
<dbReference type="PANTHER" id="PTHR11351:SF31">
    <property type="entry name" value="DESATURASE 1, ISOFORM A-RELATED"/>
    <property type="match status" value="1"/>
</dbReference>
<comment type="subcellular location">
    <subcellularLocation>
        <location evidence="1">Membrane</location>
        <topology evidence="1">Multi-pass membrane protein</topology>
    </subcellularLocation>
</comment>
<feature type="domain" description="Fatty acid desaturase" evidence="14">
    <location>
        <begin position="5"/>
        <end position="208"/>
    </location>
</feature>
<protein>
    <submittedName>
        <fullName evidence="15">Acyl-CoA desaturase 1</fullName>
    </submittedName>
</protein>
<feature type="transmembrane region" description="Helical" evidence="13">
    <location>
        <begin position="148"/>
        <end position="167"/>
    </location>
</feature>
<gene>
    <name evidence="15" type="primary">Scd1_0</name>
    <name evidence="15" type="ORF">CM83_38291</name>
</gene>
<dbReference type="InterPro" id="IPR015876">
    <property type="entry name" value="Acyl-CoA_DS"/>
</dbReference>
<evidence type="ECO:0000256" key="8">
    <source>
        <dbReference type="ARBA" id="ARBA00023004"/>
    </source>
</evidence>
<dbReference type="GO" id="GO:0005789">
    <property type="term" value="C:endoplasmic reticulum membrane"/>
    <property type="evidence" value="ECO:0007669"/>
    <property type="project" value="TreeGrafter"/>
</dbReference>
<organism evidence="15">
    <name type="scientific">Lygus hesperus</name>
    <name type="common">Western plant bug</name>
    <dbReference type="NCBI Taxonomy" id="30085"/>
    <lineage>
        <taxon>Eukaryota</taxon>
        <taxon>Metazoa</taxon>
        <taxon>Ecdysozoa</taxon>
        <taxon>Arthropoda</taxon>
        <taxon>Hexapoda</taxon>
        <taxon>Insecta</taxon>
        <taxon>Pterygota</taxon>
        <taxon>Neoptera</taxon>
        <taxon>Paraneoptera</taxon>
        <taxon>Hemiptera</taxon>
        <taxon>Heteroptera</taxon>
        <taxon>Panheteroptera</taxon>
        <taxon>Cimicomorpha</taxon>
        <taxon>Miridae</taxon>
        <taxon>Mirini</taxon>
        <taxon>Lygus</taxon>
    </lineage>
</organism>
<dbReference type="Pfam" id="PF00487">
    <property type="entry name" value="FA_desaturase"/>
    <property type="match status" value="1"/>
</dbReference>
<evidence type="ECO:0000256" key="3">
    <source>
        <dbReference type="ARBA" id="ARBA00022516"/>
    </source>
</evidence>
<dbReference type="EMBL" id="GBHO01030537">
    <property type="protein sequence ID" value="JAG13067.1"/>
    <property type="molecule type" value="Transcribed_RNA"/>
</dbReference>
<dbReference type="InterPro" id="IPR005804">
    <property type="entry name" value="FA_desaturase_dom"/>
</dbReference>
<dbReference type="CDD" id="cd03505">
    <property type="entry name" value="Delta9-FADS-like"/>
    <property type="match status" value="1"/>
</dbReference>
<evidence type="ECO:0000256" key="2">
    <source>
        <dbReference type="ARBA" id="ARBA00009295"/>
    </source>
</evidence>
<evidence type="ECO:0000256" key="11">
    <source>
        <dbReference type="ARBA" id="ARBA00023160"/>
    </source>
</evidence>
<evidence type="ECO:0000313" key="15">
    <source>
        <dbReference type="EMBL" id="JAG13067.1"/>
    </source>
</evidence>
<keyword evidence="6 13" id="KW-1133">Transmembrane helix</keyword>
<feature type="transmembrane region" description="Helical" evidence="13">
    <location>
        <begin position="6"/>
        <end position="27"/>
    </location>
</feature>
<keyword evidence="9" id="KW-0443">Lipid metabolism</keyword>
<evidence type="ECO:0000256" key="10">
    <source>
        <dbReference type="ARBA" id="ARBA00023136"/>
    </source>
</evidence>
<comment type="cofactor">
    <cofactor evidence="12">
        <name>Fe(2+)</name>
        <dbReference type="ChEBI" id="CHEBI:29033"/>
    </cofactor>
</comment>
<reference evidence="15" key="1">
    <citation type="journal article" date="2014" name="PLoS ONE">
        <title>Transcriptome-Based Identification of ABC Transporters in the Western Tarnished Plant Bug Lygus hesperus.</title>
        <authorList>
            <person name="Hull J.J."/>
            <person name="Chaney K."/>
            <person name="Geib S.M."/>
            <person name="Fabrick J.A."/>
            <person name="Brent C.S."/>
            <person name="Walsh D."/>
            <person name="Lavine L.C."/>
        </authorList>
    </citation>
    <scope>NUCLEOTIDE SEQUENCE</scope>
</reference>
<evidence type="ECO:0000256" key="9">
    <source>
        <dbReference type="ARBA" id="ARBA00023098"/>
    </source>
</evidence>
<accession>A0A0A9WX91</accession>
<evidence type="ECO:0000256" key="13">
    <source>
        <dbReference type="SAM" id="Phobius"/>
    </source>
</evidence>
<keyword evidence="7 12" id="KW-0560">Oxidoreductase</keyword>
<evidence type="ECO:0000256" key="4">
    <source>
        <dbReference type="ARBA" id="ARBA00022692"/>
    </source>
</evidence>
<sequence>MKWFTAAFVFHVMTGTTGITAGAHRLWSHRSYKAKWPARLILAICNTIANQASIMHWSIEHRVHHRYSDTDADPHNMSRGFFYSHMGWLFTPRSDAFIAARKEVDISDLKADTIVYYQDKYYGFLSIFFCFILPGLMGYYFANDYVRGLLYLGFLRWVITLHVTWCVNSVAHKYGTRPYDPYILPTEIAPVSFFSGGEGWHNYHHAFPWDYAASEIRSDLFWRFNLARFWIDCFAALGWVYDRKIQRNVHGVPISRPEMATTKPCEDFIRHIKSGSH</sequence>
<keyword evidence="8" id="KW-0408">Iron</keyword>
<evidence type="ECO:0000256" key="6">
    <source>
        <dbReference type="ARBA" id="ARBA00022989"/>
    </source>
</evidence>
<comment type="similarity">
    <text evidence="2 12">Belongs to the fatty acid desaturase type 1 family.</text>
</comment>
<dbReference type="GO" id="GO:0005506">
    <property type="term" value="F:iron ion binding"/>
    <property type="evidence" value="ECO:0007669"/>
    <property type="project" value="TreeGrafter"/>
</dbReference>
<keyword evidence="4 12" id="KW-0812">Transmembrane</keyword>
<reference evidence="15" key="2">
    <citation type="submission" date="2014-07" db="EMBL/GenBank/DDBJ databases">
        <authorList>
            <person name="Hull J."/>
        </authorList>
    </citation>
    <scope>NUCLEOTIDE SEQUENCE</scope>
</reference>
<evidence type="ECO:0000256" key="7">
    <source>
        <dbReference type="ARBA" id="ARBA00023002"/>
    </source>
</evidence>
<name>A0A0A9WX91_LYGHE</name>
<dbReference type="GO" id="GO:0004768">
    <property type="term" value="F:stearoyl-CoA 9-desaturase activity"/>
    <property type="evidence" value="ECO:0007669"/>
    <property type="project" value="TreeGrafter"/>
</dbReference>
<keyword evidence="5" id="KW-0276">Fatty acid metabolism</keyword>
<evidence type="ECO:0000256" key="5">
    <source>
        <dbReference type="ARBA" id="ARBA00022832"/>
    </source>
</evidence>
<evidence type="ECO:0000256" key="12">
    <source>
        <dbReference type="RuleBase" id="RU000581"/>
    </source>
</evidence>
<evidence type="ECO:0000259" key="14">
    <source>
        <dbReference type="Pfam" id="PF00487"/>
    </source>
</evidence>
<dbReference type="PRINTS" id="PR00075">
    <property type="entry name" value="FACDDSATRASE"/>
</dbReference>
<keyword evidence="3 12" id="KW-0444">Lipid biosynthesis</keyword>
<keyword evidence="11 12" id="KW-0275">Fatty acid biosynthesis</keyword>
<feature type="transmembrane region" description="Helical" evidence="13">
    <location>
        <begin position="121"/>
        <end position="142"/>
    </location>
</feature>
<dbReference type="AlphaFoldDB" id="A0A0A9WX91"/>
<keyword evidence="10 13" id="KW-0472">Membrane</keyword>
<proteinExistence type="inferred from homology"/>
<evidence type="ECO:0000256" key="1">
    <source>
        <dbReference type="ARBA" id="ARBA00004141"/>
    </source>
</evidence>